<accession>A0A0V1CZM8</accession>
<proteinExistence type="predicted"/>
<gene>
    <name evidence="1" type="ORF">T03_1970</name>
</gene>
<reference evidence="1 2" key="1">
    <citation type="submission" date="2015-01" db="EMBL/GenBank/DDBJ databases">
        <title>Evolution of Trichinella species and genotypes.</title>
        <authorList>
            <person name="Korhonen P.K."/>
            <person name="Edoardo P."/>
            <person name="Giuseppe L.R."/>
            <person name="Gasser R.B."/>
        </authorList>
    </citation>
    <scope>NUCLEOTIDE SEQUENCE [LARGE SCALE GENOMIC DNA]</scope>
    <source>
        <strain evidence="1">ISS120</strain>
    </source>
</reference>
<dbReference type="OrthoDB" id="5928939at2759"/>
<keyword evidence="2" id="KW-1185">Reference proteome</keyword>
<comment type="caution">
    <text evidence="1">The sequence shown here is derived from an EMBL/GenBank/DDBJ whole genome shotgun (WGS) entry which is preliminary data.</text>
</comment>
<dbReference type="AlphaFoldDB" id="A0A0V1CZM8"/>
<sequence>MFEQGAFPPVAAQNARILVRIRVFHACCLCSPVQNSQTCRILRHQLIKGVSKQDGTVEVPEKTVYSGITSVNKNTSLSR</sequence>
<organism evidence="1 2">
    <name type="scientific">Trichinella britovi</name>
    <name type="common">Parasitic roundworm</name>
    <dbReference type="NCBI Taxonomy" id="45882"/>
    <lineage>
        <taxon>Eukaryota</taxon>
        <taxon>Metazoa</taxon>
        <taxon>Ecdysozoa</taxon>
        <taxon>Nematoda</taxon>
        <taxon>Enoplea</taxon>
        <taxon>Dorylaimia</taxon>
        <taxon>Trichinellida</taxon>
        <taxon>Trichinellidae</taxon>
        <taxon>Trichinella</taxon>
    </lineage>
</organism>
<evidence type="ECO:0000313" key="1">
    <source>
        <dbReference type="EMBL" id="KRY54688.1"/>
    </source>
</evidence>
<evidence type="ECO:0000313" key="2">
    <source>
        <dbReference type="Proteomes" id="UP000054653"/>
    </source>
</evidence>
<dbReference type="Proteomes" id="UP000054653">
    <property type="component" value="Unassembled WGS sequence"/>
</dbReference>
<dbReference type="EMBL" id="JYDI01000066">
    <property type="protein sequence ID" value="KRY54688.1"/>
    <property type="molecule type" value="Genomic_DNA"/>
</dbReference>
<protein>
    <submittedName>
        <fullName evidence="1">Uncharacterized protein</fullName>
    </submittedName>
</protein>
<name>A0A0V1CZM8_TRIBR</name>